<keyword evidence="16" id="KW-1185">Reference proteome</keyword>
<evidence type="ECO:0000256" key="6">
    <source>
        <dbReference type="ARBA" id="ARBA00023065"/>
    </source>
</evidence>
<dbReference type="InterPro" id="IPR036942">
    <property type="entry name" value="Beta-barrel_TonB_sf"/>
</dbReference>
<keyword evidence="3 10" id="KW-1134">Transmembrane beta strand</keyword>
<dbReference type="InterPro" id="IPR012910">
    <property type="entry name" value="Plug_dom"/>
</dbReference>
<dbReference type="GO" id="GO:0015889">
    <property type="term" value="P:cobalamin transport"/>
    <property type="evidence" value="ECO:0007669"/>
    <property type="project" value="TreeGrafter"/>
</dbReference>
<comment type="similarity">
    <text evidence="10 11">Belongs to the TonB-dependent receptor family.</text>
</comment>
<dbReference type="CDD" id="cd01347">
    <property type="entry name" value="ligand_gated_channel"/>
    <property type="match status" value="1"/>
</dbReference>
<name>A0A5J6WQT5_MORMI</name>
<evidence type="ECO:0000256" key="5">
    <source>
        <dbReference type="ARBA" id="ARBA00022729"/>
    </source>
</evidence>
<gene>
    <name evidence="15" type="ORF">FR932_16195</name>
</gene>
<keyword evidence="9 10" id="KW-0998">Cell outer membrane</keyword>
<evidence type="ECO:0000313" key="15">
    <source>
        <dbReference type="EMBL" id="QFI39270.1"/>
    </source>
</evidence>
<evidence type="ECO:0000256" key="8">
    <source>
        <dbReference type="ARBA" id="ARBA00023136"/>
    </source>
</evidence>
<dbReference type="KEGG" id="mmaa:FR932_16195"/>
<keyword evidence="2 10" id="KW-0813">Transport</keyword>
<keyword evidence="4 10" id="KW-0812">Transmembrane</keyword>
<dbReference type="RefSeq" id="WP_019443128.1">
    <property type="nucleotide sequence ID" value="NZ_ALOE01000041.1"/>
</dbReference>
<dbReference type="InterPro" id="IPR039426">
    <property type="entry name" value="TonB-dep_rcpt-like"/>
</dbReference>
<dbReference type="PANTHER" id="PTHR30069">
    <property type="entry name" value="TONB-DEPENDENT OUTER MEMBRANE RECEPTOR"/>
    <property type="match status" value="1"/>
</dbReference>
<dbReference type="Gene3D" id="2.40.170.20">
    <property type="entry name" value="TonB-dependent receptor, beta-barrel domain"/>
    <property type="match status" value="1"/>
</dbReference>
<keyword evidence="15" id="KW-0675">Receptor</keyword>
<dbReference type="OrthoDB" id="9764669at2"/>
<accession>A0A5J6WQT5</accession>
<dbReference type="Proteomes" id="UP000327424">
    <property type="component" value="Chromosome"/>
</dbReference>
<evidence type="ECO:0000256" key="12">
    <source>
        <dbReference type="SAM" id="SignalP"/>
    </source>
</evidence>
<dbReference type="PANTHER" id="PTHR30069:SF53">
    <property type="entry name" value="COLICIN I RECEPTOR-RELATED"/>
    <property type="match status" value="1"/>
</dbReference>
<comment type="subcellular location">
    <subcellularLocation>
        <location evidence="1 10">Cell outer membrane</location>
        <topology evidence="1 10">Multi-pass membrane protein</topology>
    </subcellularLocation>
</comment>
<keyword evidence="7 11" id="KW-0798">TonB box</keyword>
<dbReference type="PROSITE" id="PS52016">
    <property type="entry name" value="TONB_DEPENDENT_REC_3"/>
    <property type="match status" value="1"/>
</dbReference>
<dbReference type="Pfam" id="PF07715">
    <property type="entry name" value="Plug"/>
    <property type="match status" value="1"/>
</dbReference>
<evidence type="ECO:0000256" key="11">
    <source>
        <dbReference type="RuleBase" id="RU003357"/>
    </source>
</evidence>
<feature type="domain" description="TonB-dependent receptor plug" evidence="14">
    <location>
        <begin position="40"/>
        <end position="145"/>
    </location>
</feature>
<keyword evidence="5 12" id="KW-0732">Signal</keyword>
<keyword evidence="6" id="KW-0406">Ion transport</keyword>
<proteinExistence type="inferred from homology"/>
<dbReference type="InterPro" id="IPR000531">
    <property type="entry name" value="Beta-barrel_TonB"/>
</dbReference>
<evidence type="ECO:0000256" key="2">
    <source>
        <dbReference type="ARBA" id="ARBA00022448"/>
    </source>
</evidence>
<evidence type="ECO:0000256" key="7">
    <source>
        <dbReference type="ARBA" id="ARBA00023077"/>
    </source>
</evidence>
<evidence type="ECO:0000259" key="13">
    <source>
        <dbReference type="Pfam" id="PF00593"/>
    </source>
</evidence>
<dbReference type="GO" id="GO:0006811">
    <property type="term" value="P:monoatomic ion transport"/>
    <property type="evidence" value="ECO:0007669"/>
    <property type="project" value="UniProtKB-KW"/>
</dbReference>
<feature type="signal peptide" evidence="12">
    <location>
        <begin position="1"/>
        <end position="17"/>
    </location>
</feature>
<dbReference type="Gene3D" id="2.170.130.10">
    <property type="entry name" value="TonB-dependent receptor, plug domain"/>
    <property type="match status" value="1"/>
</dbReference>
<dbReference type="SUPFAM" id="SSF56935">
    <property type="entry name" value="Porins"/>
    <property type="match status" value="1"/>
</dbReference>
<organism evidence="15 16">
    <name type="scientific">Moritella marina ATCC 15381</name>
    <dbReference type="NCBI Taxonomy" id="1202962"/>
    <lineage>
        <taxon>Bacteria</taxon>
        <taxon>Pseudomonadati</taxon>
        <taxon>Pseudomonadota</taxon>
        <taxon>Gammaproteobacteria</taxon>
        <taxon>Alteromonadales</taxon>
        <taxon>Moritellaceae</taxon>
        <taxon>Moritella</taxon>
    </lineage>
</organism>
<evidence type="ECO:0000256" key="10">
    <source>
        <dbReference type="PROSITE-ProRule" id="PRU01360"/>
    </source>
</evidence>
<evidence type="ECO:0000313" key="16">
    <source>
        <dbReference type="Proteomes" id="UP000327424"/>
    </source>
</evidence>
<dbReference type="Pfam" id="PF00593">
    <property type="entry name" value="TonB_dep_Rec_b-barrel"/>
    <property type="match status" value="1"/>
</dbReference>
<feature type="chain" id="PRO_5023921881" evidence="12">
    <location>
        <begin position="18"/>
        <end position="599"/>
    </location>
</feature>
<reference evidence="15 16" key="1">
    <citation type="submission" date="2019-09" db="EMBL/GenBank/DDBJ databases">
        <title>Hybrid Assembly of the complete Genome of the Deep-Sea Bacterium Moritella marina from long Nanopore and Illumina reads.</title>
        <authorList>
            <person name="Magin S."/>
            <person name="Georgoulis A."/>
            <person name="Papadimitriou K."/>
            <person name="Iliakis G."/>
            <person name="Vorgias C.E."/>
        </authorList>
    </citation>
    <scope>NUCLEOTIDE SEQUENCE [LARGE SCALE GENOMIC DNA]</scope>
    <source>
        <strain evidence="15 16">MP-1</strain>
    </source>
</reference>
<evidence type="ECO:0000256" key="1">
    <source>
        <dbReference type="ARBA" id="ARBA00004571"/>
    </source>
</evidence>
<keyword evidence="8 10" id="KW-0472">Membrane</keyword>
<sequence>MSKKLLAAALLPFAALAQDPSINNEEVTIVTANRVEQAISDVLAPVTVITRDDIELTQAQSLTDVFRMLPGVDVGVNGGRGQTASIFIRGANSNQALILIDGVAMLTANSGSPDFNQIPMNSIERIEFIRGPRAAVYGSEAIAGVINIITQSSADPITTISAGFGSDASYKSSLYSQLKLTDKTQLKVTAAYETTDGYNVKPTPANEGDEHGFESQNYSLMLKHQLSDFLSVFIQPRYYQNTVGYDSFDTNKEAWIENVAFDGGVTYSNAALYSELKLGTIFEDKYDYLAADPDKRHSVSPAVREQKTASWLNQYAFSDIYIAALGFDWKDESYQKTGLDKKDKSNKAVFTTLSANISSVTLEGSTRVDDNSQFGTHTTWGLAAGWQLNPQWKLTASSGTSFKAPSLYQLHDGYSGNSSLRPEESISYDIGLESKLELITWSVSAYYRDVKDLIDSDPITWAFVNLDGHSIMKGTELEASFDLFTIRNQASIEYLDTEDSNGNELSRRAKYKAKWQGTVTTGNVDWALQYLYQGDRDNSGYDDITLPGYSLWNLSAVYYLIPELKLAAKIENLFDKEYETADGYPAPERGYYINATYEF</sequence>
<feature type="domain" description="TonB-dependent receptor-like beta-barrel" evidence="13">
    <location>
        <begin position="168"/>
        <end position="573"/>
    </location>
</feature>
<evidence type="ECO:0000256" key="9">
    <source>
        <dbReference type="ARBA" id="ARBA00023237"/>
    </source>
</evidence>
<evidence type="ECO:0000259" key="14">
    <source>
        <dbReference type="Pfam" id="PF07715"/>
    </source>
</evidence>
<dbReference type="EMBL" id="CP044399">
    <property type="protein sequence ID" value="QFI39270.1"/>
    <property type="molecule type" value="Genomic_DNA"/>
</dbReference>
<evidence type="ECO:0000256" key="3">
    <source>
        <dbReference type="ARBA" id="ARBA00022452"/>
    </source>
</evidence>
<dbReference type="InterPro" id="IPR037066">
    <property type="entry name" value="Plug_dom_sf"/>
</dbReference>
<dbReference type="GO" id="GO:0009279">
    <property type="term" value="C:cell outer membrane"/>
    <property type="evidence" value="ECO:0007669"/>
    <property type="project" value="UniProtKB-SubCell"/>
</dbReference>
<dbReference type="AlphaFoldDB" id="A0A5J6WQT5"/>
<evidence type="ECO:0000256" key="4">
    <source>
        <dbReference type="ARBA" id="ARBA00022692"/>
    </source>
</evidence>
<protein>
    <submittedName>
        <fullName evidence="15">TonB-dependent receptor</fullName>
    </submittedName>
</protein>